<feature type="region of interest" description="Disordered" evidence="16">
    <location>
        <begin position="2559"/>
        <end position="2646"/>
    </location>
</feature>
<feature type="compositionally biased region" description="Polar residues" evidence="16">
    <location>
        <begin position="2818"/>
        <end position="2838"/>
    </location>
</feature>
<dbReference type="GO" id="GO:0044666">
    <property type="term" value="C:MLL3/4 complex"/>
    <property type="evidence" value="ECO:0007669"/>
    <property type="project" value="TreeGrafter"/>
</dbReference>
<evidence type="ECO:0000259" key="19">
    <source>
        <dbReference type="PROSITE" id="PS50868"/>
    </source>
</evidence>
<dbReference type="Gene3D" id="1.10.30.10">
    <property type="entry name" value="High mobility group box domain"/>
    <property type="match status" value="1"/>
</dbReference>
<dbReference type="GO" id="GO:0005700">
    <property type="term" value="C:polytene chromosome"/>
    <property type="evidence" value="ECO:0007669"/>
    <property type="project" value="UniProtKB-ARBA"/>
</dbReference>
<dbReference type="Pfam" id="PF05965">
    <property type="entry name" value="FYRC"/>
    <property type="match status" value="1"/>
</dbReference>
<feature type="compositionally biased region" description="Low complexity" evidence="16">
    <location>
        <begin position="2337"/>
        <end position="2352"/>
    </location>
</feature>
<dbReference type="PROSITE" id="PS50280">
    <property type="entry name" value="SET"/>
    <property type="match status" value="1"/>
</dbReference>
<dbReference type="GO" id="GO:0042800">
    <property type="term" value="F:histone H3K4 methyltransferase activity"/>
    <property type="evidence" value="ECO:0007669"/>
    <property type="project" value="TreeGrafter"/>
</dbReference>
<reference evidence="21 22" key="1">
    <citation type="submission" date="2021-06" db="EMBL/GenBank/DDBJ databases">
        <title>Caerostris darwini draft genome.</title>
        <authorList>
            <person name="Kono N."/>
            <person name="Arakawa K."/>
        </authorList>
    </citation>
    <scope>NUCLEOTIDE SEQUENCE [LARGE SCALE GENOMIC DNA]</scope>
</reference>
<dbReference type="FunFam" id="3.30.40.10:FF:000002">
    <property type="entry name" value="Histone-lysine N-methyltransferase"/>
    <property type="match status" value="1"/>
</dbReference>
<evidence type="ECO:0000256" key="8">
    <source>
        <dbReference type="ARBA" id="ARBA00022771"/>
    </source>
</evidence>
<feature type="domain" description="PHD-type" evidence="17">
    <location>
        <begin position="768"/>
        <end position="818"/>
    </location>
</feature>
<dbReference type="SUPFAM" id="SSF82199">
    <property type="entry name" value="SET domain"/>
    <property type="match status" value="1"/>
</dbReference>
<evidence type="ECO:0000256" key="3">
    <source>
        <dbReference type="ARBA" id="ARBA00022603"/>
    </source>
</evidence>
<feature type="compositionally biased region" description="Polar residues" evidence="16">
    <location>
        <begin position="3018"/>
        <end position="3028"/>
    </location>
</feature>
<dbReference type="Proteomes" id="UP001054837">
    <property type="component" value="Unassembled WGS sequence"/>
</dbReference>
<evidence type="ECO:0000256" key="10">
    <source>
        <dbReference type="ARBA" id="ARBA00022853"/>
    </source>
</evidence>
<dbReference type="CDD" id="cd15514">
    <property type="entry name" value="PHD6_KMT2C_like"/>
    <property type="match status" value="1"/>
</dbReference>
<dbReference type="SMART" id="SM00249">
    <property type="entry name" value="PHD"/>
    <property type="match status" value="8"/>
</dbReference>
<evidence type="ECO:0000259" key="20">
    <source>
        <dbReference type="PROSITE" id="PS51805"/>
    </source>
</evidence>
<evidence type="ECO:0000259" key="18">
    <source>
        <dbReference type="PROSITE" id="PS50280"/>
    </source>
</evidence>
<gene>
    <name evidence="21" type="primary">Kmt2d</name>
    <name evidence="21" type="ORF">CDAR_511171</name>
</gene>
<feature type="region of interest" description="Disordered" evidence="16">
    <location>
        <begin position="2333"/>
        <end position="2352"/>
    </location>
</feature>
<dbReference type="InterPro" id="IPR013083">
    <property type="entry name" value="Znf_RING/FYVE/PHD"/>
</dbReference>
<evidence type="ECO:0000256" key="7">
    <source>
        <dbReference type="ARBA" id="ARBA00022737"/>
    </source>
</evidence>
<evidence type="ECO:0000256" key="9">
    <source>
        <dbReference type="ARBA" id="ARBA00022833"/>
    </source>
</evidence>
<dbReference type="PROSITE" id="PS50016">
    <property type="entry name" value="ZF_PHD_2"/>
    <property type="match status" value="4"/>
</dbReference>
<dbReference type="CDD" id="cd15512">
    <property type="entry name" value="PHD4_KMT2C_like"/>
    <property type="match status" value="1"/>
</dbReference>
<keyword evidence="6" id="KW-0479">Metal-binding</keyword>
<evidence type="ECO:0008006" key="23">
    <source>
        <dbReference type="Google" id="ProtNLM"/>
    </source>
</evidence>
<dbReference type="Gene3D" id="3.30.160.360">
    <property type="match status" value="1"/>
</dbReference>
<keyword evidence="22" id="KW-1185">Reference proteome</keyword>
<dbReference type="EMBL" id="BPLQ01007158">
    <property type="protein sequence ID" value="GIY28262.1"/>
    <property type="molecule type" value="Genomic_DNA"/>
</dbReference>
<comment type="caution">
    <text evidence="21">The sequence shown here is derived from an EMBL/GenBank/DDBJ whole genome shotgun (WGS) entry which is preliminary data.</text>
</comment>
<name>A0AAV4S689_9ARAC</name>
<feature type="region of interest" description="Disordered" evidence="16">
    <location>
        <begin position="3077"/>
        <end position="3121"/>
    </location>
</feature>
<feature type="domain" description="PHD-type" evidence="20">
    <location>
        <begin position="295"/>
        <end position="407"/>
    </location>
</feature>
<dbReference type="Pfam" id="PF13832">
    <property type="entry name" value="zf-HC5HC2H_2"/>
    <property type="match status" value="1"/>
</dbReference>
<feature type="region of interest" description="Disordered" evidence="16">
    <location>
        <begin position="97"/>
        <end position="140"/>
    </location>
</feature>
<dbReference type="PANTHER" id="PTHR45888:SF6">
    <property type="entry name" value="HL01030P-RELATED"/>
    <property type="match status" value="1"/>
</dbReference>
<dbReference type="FunFam" id="2.170.270.10:FF:000003">
    <property type="entry name" value="Histone-lysine N-methyltransferase"/>
    <property type="match status" value="1"/>
</dbReference>
<proteinExistence type="predicted"/>
<dbReference type="CDD" id="cd15510">
    <property type="entry name" value="PHD2_KMT2C_like"/>
    <property type="match status" value="1"/>
</dbReference>
<dbReference type="InterPro" id="IPR001214">
    <property type="entry name" value="SET_dom"/>
</dbReference>
<keyword evidence="15" id="KW-0175">Coiled coil</keyword>
<dbReference type="CDD" id="cd15666">
    <property type="entry name" value="ePHD2_KMT2C_like"/>
    <property type="match status" value="1"/>
</dbReference>
<feature type="compositionally biased region" description="Basic residues" evidence="16">
    <location>
        <begin position="660"/>
        <end position="670"/>
    </location>
</feature>
<evidence type="ECO:0000259" key="17">
    <source>
        <dbReference type="PROSITE" id="PS50016"/>
    </source>
</evidence>
<dbReference type="InterPro" id="IPR046341">
    <property type="entry name" value="SET_dom_sf"/>
</dbReference>
<keyword evidence="2" id="KW-0597">Phosphoprotein</keyword>
<protein>
    <recommendedName>
        <fullName evidence="23">[Histone H3]-lysine(4) N-trimethyltransferase</fullName>
    </recommendedName>
</protein>
<feature type="compositionally biased region" description="Low complexity" evidence="16">
    <location>
        <begin position="2564"/>
        <end position="2575"/>
    </location>
</feature>
<feature type="compositionally biased region" description="Basic and acidic residues" evidence="16">
    <location>
        <begin position="1414"/>
        <end position="1433"/>
    </location>
</feature>
<dbReference type="Gene3D" id="2.170.270.10">
    <property type="entry name" value="SET domain"/>
    <property type="match status" value="1"/>
</dbReference>
<feature type="domain" description="PHD-type" evidence="17">
    <location>
        <begin position="845"/>
        <end position="900"/>
    </location>
</feature>
<keyword evidence="12" id="KW-0804">Transcription</keyword>
<dbReference type="InterPro" id="IPR003889">
    <property type="entry name" value="FYrich_C"/>
</dbReference>
<dbReference type="GO" id="GO:0045944">
    <property type="term" value="P:positive regulation of transcription by RNA polymerase II"/>
    <property type="evidence" value="ECO:0007669"/>
    <property type="project" value="TreeGrafter"/>
</dbReference>
<dbReference type="Pfam" id="PF00856">
    <property type="entry name" value="SET"/>
    <property type="match status" value="1"/>
</dbReference>
<dbReference type="SUPFAM" id="SSF57903">
    <property type="entry name" value="FYVE/PHD zinc finger"/>
    <property type="match status" value="5"/>
</dbReference>
<keyword evidence="13" id="KW-0539">Nucleus</keyword>
<sequence length="4148" mass="462011">MADEHSGIIKFDKESTEVENEKVSIPYNHQLAPTSRLSVGDAEASTNEFSTKLQQAVSQRSASCDAVSSATTSVDSPAKTFESPFGLDRIVQPLSAKRARGRPRKDFPRPPKPHLTQPPSIKAFRGRGRPRRDELFHPKIFPGRPRYRGKKFPYFPITHASHKFQDTQNTTDIYEDISASLKAGATLQEKILATTNVIPDNELQISHFCALCNLSETSVLGQGKLTHFQPSENFNCFESMKQISENMEKSVEASAETGNELKLFIRKQKSLESSGNEHTKLQRSKSFQNLPAKTSFVSDLYKELEATGFKIPPDSHDIFEPSGDVYTHFNCAAWSNGVKKSFENNLFYVDQAVVQAAFRKCTKCDRFGASVQCYSSECIRIYHYPCAIVSGAIQNPNSAKMICPVHIKGLFTFGNSCEECNGSGDLCQLLLCTSCAKYYHGSCLKPPITPSPDVRAGWQCKNCKVCQNCRIPEESNKMLVCNICDKGYHAFCIKPPVSSIPKSNWKCSACRICGDCGARTPGNGPSSRWHLNYSVCDSCYQQRNKGVACPLCGKAYRQCSQRKVMKRCTVCLKYIHPECDRRTGMNSMNYVCPICINIGDKRLDESYVEHHIKDSFQGSSRDSFISGNDDTLSSEESDSYIEAPCSKVSNRRTSSEQQPKRKKRSSKPKFKSFPAVQDEVFYPMSAFLPKEYKTEDDDPTDDNKMVLTSATDEFVLCQDLCVMCGSFGKGEEGRLIACAQCGQCYHSYCASIKVTTIVLKKGWRCLDCTVCEGCGQPHDESRLLLCDECDISFHTYCLTPPLKDVPPGNWKCEWCVMCTKCGSKSPGINCEWQVNYTLCGPCASFIVCCLCLQHYVENELIINCSKCSRWLHGMCDQIENEDQAEKCAEYGYTCPHCREPDELPPHLLPPPSPPIPEKIPEKHASPIAKVKEPEPPIVKAKQNVQYCCDGVYLSQEGMDYMKTLLPEQPKKIPRPRKLKQGLVGVLGSQDSGKSLSVLQLDKNEDSTSAAGIEEPITEPVNTGELGLKAYDFEDGKMVMDGTKDLITDSTGEKKKRPRKLQKLGIGGFSVKPRGRCSVSSKEPVGEQVEIVPQPTDAAFPLTNDTPILATDVECNTSDKLKKKPKRKPKKKTFLDESFPTYLRDAFFGKDLLISCKKMGKASEIRQSHDLALESGPVQNKPLDQHSKNNQPPLQTGTSSVDIKPQVVKDFMPVTGASSKAVTNLTYKSIIKSEIESIKEEHLASQSILRDASGLGRKEGRGPFQDVLGDQRLANPIFRGNAGPVLSKNSAAYLLQQGSSQGINPSLHPNLIQNLQQGDSNSSWLDSECDQPQLQKNIKKWAADERHGLLSTISPVLYANINLPHLKIEYPIWEHRIKQIAKVWRGLPTEKRQPYLQRARENRAASRSQRSSSTDSERSVGESKGPETDQEKQWKQYARIQQQQRLIQEERFRINAIKAKSEKTENAPSVADLEKNVKLFHSKSLSDIPQFPSTPSSEESLQNAGKSKVFEKRWSSSALDINVAENLLQGNKLIIENQASIQKSLMQDRYASPLLHVSKVQSPVNSPLSIPDAAVSPSLIMKASSETFQSRQSPLHTAAALAAQQKQVFPPQASARTNMLISRPEVARVTTPTMQKEVVNTPPSTPRPHSSESFFQMGASPQSQLLASLDTHSQPTPARSKLIGPENLFEQAPTSNSSPVLEVKNPALLAQANKVTTPIPLSIAMQTGTSESPKPHVQQSVMTPVDQYVLQQASDFPASNIVKQLSQYKENYSPMANNTETGQLLSQEQQNLEQFLHTSQITLPFQSKGSPHQHLRDLLQNKKVSESELPLTQENQVLTSEHSSQELINSSETLKLNEVVHDPSIETSSSSGKLKLSDNLQDSPIETSSTSGKLKLSDVLNDSSVEIPSSGKVTLSAVLEDPEIGVANTDQVFSPQQSCEKIDVLSSSSSQNNVGKDFTLTDNERMSQFDMQDNCISVSSSQQDPESESGKKRKTTAGDLLNDLETQQHDDAIVAGCNLDVLADVGELELDDDELLGLGNDFNILEYADPELDKNLVGEGEKSNILDEHLDLDDKDEELEDDVIKDVETQDKDIITQEISGEKKSIHIEDQKTDNDINQAKASHMHESFLDFDKKDLDADVAFDNSLNSKNITSPSMTNIIKEEPKQSFSSCSLPTQTFPPGIEIKMEKDLVDTCNIQKQHNITFSTDSPTLSSVRSGIQCPEQLIPPPSYRMVTALKQTLGGHVPQNALPPQNKNVFPLHLNMNLRQDLPLNQQNVLSPVPSNKPLLLQEQPLLLEDLVEQEKREQRRQTQESLMSPHGDALLSDIDFERLKDDVFSGPPDDSLGGPGSLLSGHDPALQAAVSSVGVSSSSGSHNFGPPPYSLLWQSQESAMQLGPRPLTIMQNLKTKPPVSAVVGSLGSIPVAGSPTKTPTLQVSGNLAATRVFNPNFVPTPENLPVDALVDPEKLKLINYEKYLVTQHNSLSNRQKFYETDVIKLRKIKKALNAKQRQLRKNGSELTENDALELARVSQEQAGLQKQLDQVRKQFRQNSIALQDYRLKQQKRQQQPHQTQQPVPRSPLHTNVSSLQSSPQNSQSPLQFSHITPQSSMMPPSPVGPPNSIRIQHSPSSLMQPPVSLPSPHSHQQNIHSPLFSQQLPLQFQVTKTDGKNWPASVKMQQVDSLQASERFAKRESFESSLSSQAFSMSGSSNSPLSETNLKGLMEMKKSQSDDALAKKLDSPSVSMNIAEDSFVVKQGNLDIGQVQNLHRDQKSENESTADPAVPQSILSQSLPSSVSNTLKFTLRQTGMPTGCLPADGTSDNPSELAFSSPTPEIQSKISESKPMLISAEKKVIKDSQSTEIPVATKASVNEGNAKIIKSELASTANESLLENEGKTSTTDTGCESNLTEERTQVNSNKTDQGTEEKNLQENLLKADILANIKREIIEDAPVPISQIASADIKIEPGTIVNDHTDGSMNQAKNKDANEGSSDEELENISKSTADKEREQAEQNVLLKQLLQNCPSSATPRKSDPLIESQKEEEELNKLEIPFDINSLQDKNAAGDAKCKKPSYLDIRRAQLDKEPTPPPDDKTKPVKRKRPKKRKLEQPMKPDGVVVKKKCRRSSSKLEEGYETFVEPMVAKLTNLPPLRILEPNIQPNFSVLPVEGSGDLNLKEHQLRGRFGGATVPGQYDVYSCKPYTKDSTSSVNLPPSSPPYRGYYNQEFPGLNKALENNELSLIMKSNVEKESSSFYREAGSPDTVISSSSPETCLLEPGNKFPMLVFVDHLLPEKKRNGSPVIPLMYPIPIRLQAKPWNKATVGEIDEEKDKENIPGDKPEIGLMKTKMSGIGGYSAPLKDSGNVAVTLTLSSAAAEDIMGVLTAMANLLKIPIPVSYEIVERTATPPSQKLGLYRRSKNSDVSIHSLLNGKPRFCRHCDIVVLSAGIRKKIADLTYMSREEQDEDEVIFCSTNCYMQFALTHQSTAVMEEKGAAAVVDHIGDSIYDKNISNTEDSLGCFITDDKDLLKNIAEDIKPEALDLLKLETMEIDEENESNDLRMDVDVKGANSNSTLNPEFNMNLSLEKMEICEETETTVKRWKTKRYMYWLPHAENNMKPKRKDDVAEKPARPFYHTIKPSQMPKDERKCILCHGVGDGDTNGAARLLNVDVNKWAHLNCALWSAEVYETVNGALMNVETAIKRSRHINCCYCHKQGASVRCFKTRCPNIYHFPCARKDQCSFYKDKTVLCPQHAHRGNLENKLDSVAVFRRVYINREEHKQVASMIQDEKFVLRIGSLIFLNIGQLLPSQIQAFHNANCIYPVGYKVIRMYWSMKKLGRRSQYTCIINEVSGKPEFCIQVKDDQKELDLKDKTAKAVWQKVIYPIEKMRKQAKTIKIFPDFISGDDLFGLTEPAILRIIESLPGVDTLNDYNFRYGRSPFLELPLAINPTGCARSEPKLRTHFKRPHTLHTCNTSRIVSYHSPFAGMEVSSPYIKQFVHSKSSQYRKMKIEWRNNVYLARSRIQGLGLYAARDMEKHTMVIEYIGQLIRNEISERNEAIYDAQNRGVYMFRLDENRVIDATLSGGLARYINHSCNPNCVAEVVQIDRENKILIITNRRLSRGEELSYDYKFEVEDDQHKIPCLCGAPNCRKWMN</sequence>
<dbReference type="PROSITE" id="PS50868">
    <property type="entry name" value="POST_SET"/>
    <property type="match status" value="1"/>
</dbReference>
<dbReference type="SMART" id="SM00542">
    <property type="entry name" value="FYRC"/>
    <property type="match status" value="1"/>
</dbReference>
<dbReference type="PANTHER" id="PTHR45888">
    <property type="entry name" value="HL01030P-RELATED"/>
    <property type="match status" value="1"/>
</dbReference>
<dbReference type="GO" id="GO:0008270">
    <property type="term" value="F:zinc ion binding"/>
    <property type="evidence" value="ECO:0007669"/>
    <property type="project" value="UniProtKB-KW"/>
</dbReference>
<organism evidence="21 22">
    <name type="scientific">Caerostris darwini</name>
    <dbReference type="NCBI Taxonomy" id="1538125"/>
    <lineage>
        <taxon>Eukaryota</taxon>
        <taxon>Metazoa</taxon>
        <taxon>Ecdysozoa</taxon>
        <taxon>Arthropoda</taxon>
        <taxon>Chelicerata</taxon>
        <taxon>Arachnida</taxon>
        <taxon>Araneae</taxon>
        <taxon>Araneomorphae</taxon>
        <taxon>Entelegynae</taxon>
        <taxon>Araneoidea</taxon>
        <taxon>Araneidae</taxon>
        <taxon>Caerostris</taxon>
    </lineage>
</organism>
<dbReference type="SMART" id="SM00317">
    <property type="entry name" value="SET"/>
    <property type="match status" value="1"/>
</dbReference>
<evidence type="ECO:0000256" key="12">
    <source>
        <dbReference type="ARBA" id="ARBA00023163"/>
    </source>
</evidence>
<feature type="domain" description="Post-SET" evidence="19">
    <location>
        <begin position="4132"/>
        <end position="4148"/>
    </location>
</feature>
<feature type="domain" description="PHD-type" evidence="20">
    <location>
        <begin position="3640"/>
        <end position="3748"/>
    </location>
</feature>
<comment type="subcellular location">
    <subcellularLocation>
        <location evidence="1">Nucleus</location>
    </subcellularLocation>
</comment>
<evidence type="ECO:0000256" key="2">
    <source>
        <dbReference type="ARBA" id="ARBA00022553"/>
    </source>
</evidence>
<evidence type="ECO:0000256" key="4">
    <source>
        <dbReference type="ARBA" id="ARBA00022679"/>
    </source>
</evidence>
<dbReference type="InterPro" id="IPR003888">
    <property type="entry name" value="FYrich_N"/>
</dbReference>
<dbReference type="Pfam" id="PF00628">
    <property type="entry name" value="PHD"/>
    <property type="match status" value="3"/>
</dbReference>
<feature type="region of interest" description="Disordered" evidence="16">
    <location>
        <begin position="1862"/>
        <end position="1891"/>
    </location>
</feature>
<feature type="region of interest" description="Disordered" evidence="16">
    <location>
        <begin position="2967"/>
        <end position="3041"/>
    </location>
</feature>
<feature type="domain" description="PHD-type" evidence="17">
    <location>
        <begin position="460"/>
        <end position="513"/>
    </location>
</feature>
<feature type="compositionally biased region" description="Low complexity" evidence="16">
    <location>
        <begin position="1404"/>
        <end position="1413"/>
    </location>
</feature>
<feature type="compositionally biased region" description="Basic and acidic residues" evidence="16">
    <location>
        <begin position="3077"/>
        <end position="3093"/>
    </location>
</feature>
<feature type="region of interest" description="Disordered" evidence="16">
    <location>
        <begin position="647"/>
        <end position="670"/>
    </location>
</feature>
<dbReference type="InterPro" id="IPR036910">
    <property type="entry name" value="HMG_box_dom_sf"/>
</dbReference>
<keyword evidence="3" id="KW-0489">Methyltransferase</keyword>
<feature type="compositionally biased region" description="Polar residues" evidence="16">
    <location>
        <begin position="2621"/>
        <end position="2631"/>
    </location>
</feature>
<dbReference type="CDD" id="cd15513">
    <property type="entry name" value="PHD5_KMT2C_like"/>
    <property type="match status" value="1"/>
</dbReference>
<keyword evidence="9" id="KW-0862">Zinc</keyword>
<dbReference type="PROSITE" id="PS51542">
    <property type="entry name" value="FYRN"/>
    <property type="match status" value="1"/>
</dbReference>
<dbReference type="Gene3D" id="3.30.40.10">
    <property type="entry name" value="Zinc/RING finger domain, C3HC4 (zinc finger)"/>
    <property type="match status" value="6"/>
</dbReference>
<feature type="region of interest" description="Disordered" evidence="16">
    <location>
        <begin position="2815"/>
        <end position="2840"/>
    </location>
</feature>
<dbReference type="SMART" id="SM00508">
    <property type="entry name" value="PostSET"/>
    <property type="match status" value="1"/>
</dbReference>
<keyword evidence="7" id="KW-0677">Repeat</keyword>
<dbReference type="GO" id="GO:0032259">
    <property type="term" value="P:methylation"/>
    <property type="evidence" value="ECO:0007669"/>
    <property type="project" value="UniProtKB-KW"/>
</dbReference>
<dbReference type="SMART" id="SM00541">
    <property type="entry name" value="FYRN"/>
    <property type="match status" value="1"/>
</dbReference>
<evidence type="ECO:0000313" key="22">
    <source>
        <dbReference type="Proteomes" id="UP001054837"/>
    </source>
</evidence>
<evidence type="ECO:0000256" key="13">
    <source>
        <dbReference type="ARBA" id="ARBA00023242"/>
    </source>
</evidence>
<dbReference type="CDD" id="cd15509">
    <property type="entry name" value="PHD1_KMT2C_like"/>
    <property type="match status" value="1"/>
</dbReference>
<dbReference type="GO" id="GO:0003713">
    <property type="term" value="F:transcription coactivator activity"/>
    <property type="evidence" value="ECO:0007669"/>
    <property type="project" value="TreeGrafter"/>
</dbReference>
<dbReference type="InterPro" id="IPR034732">
    <property type="entry name" value="EPHD"/>
</dbReference>
<dbReference type="Pfam" id="PF05964">
    <property type="entry name" value="FYRN"/>
    <property type="match status" value="1"/>
</dbReference>
<feature type="region of interest" description="Disordered" evidence="16">
    <location>
        <begin position="2767"/>
        <end position="2789"/>
    </location>
</feature>
<dbReference type="FunFam" id="3.30.40.10:FF:000852">
    <property type="entry name" value="Histone-lysine N-methyltransferase 2C"/>
    <property type="match status" value="1"/>
</dbReference>
<dbReference type="InterPro" id="IPR003616">
    <property type="entry name" value="Post-SET_dom"/>
</dbReference>
<dbReference type="CDD" id="cd19171">
    <property type="entry name" value="SET_KMT2C_2D"/>
    <property type="match status" value="1"/>
</dbReference>
<evidence type="ECO:0000256" key="5">
    <source>
        <dbReference type="ARBA" id="ARBA00022691"/>
    </source>
</evidence>
<feature type="region of interest" description="Disordered" evidence="16">
    <location>
        <begin position="1395"/>
        <end position="1435"/>
    </location>
</feature>
<keyword evidence="5" id="KW-0949">S-adenosyl-L-methionine</keyword>
<evidence type="ECO:0000256" key="14">
    <source>
        <dbReference type="PROSITE-ProRule" id="PRU00146"/>
    </source>
</evidence>
<evidence type="ECO:0000256" key="16">
    <source>
        <dbReference type="SAM" id="MobiDB-lite"/>
    </source>
</evidence>
<keyword evidence="4" id="KW-0808">Transferase</keyword>
<evidence type="ECO:0000256" key="6">
    <source>
        <dbReference type="ARBA" id="ARBA00022723"/>
    </source>
</evidence>
<dbReference type="Gene3D" id="2.60.120.650">
    <property type="entry name" value="Cupin"/>
    <property type="match status" value="1"/>
</dbReference>
<accession>A0AAV4S689</accession>
<feature type="compositionally biased region" description="Polar residues" evidence="16">
    <location>
        <begin position="647"/>
        <end position="657"/>
    </location>
</feature>
<feature type="region of interest" description="Disordered" evidence="16">
    <location>
        <begin position="1174"/>
        <end position="1199"/>
    </location>
</feature>
<dbReference type="PROSITE" id="PS51543">
    <property type="entry name" value="FYRC"/>
    <property type="match status" value="1"/>
</dbReference>
<keyword evidence="11" id="KW-0805">Transcription regulation</keyword>
<feature type="domain" description="PHD-type" evidence="17">
    <location>
        <begin position="718"/>
        <end position="771"/>
    </location>
</feature>
<keyword evidence="10" id="KW-0156">Chromatin regulator</keyword>
<feature type="compositionally biased region" description="Polar residues" evidence="16">
    <location>
        <begin position="1187"/>
        <end position="1199"/>
    </location>
</feature>
<feature type="coiled-coil region" evidence="15">
    <location>
        <begin position="2501"/>
        <end position="2546"/>
    </location>
</feature>
<dbReference type="Pfam" id="PF13771">
    <property type="entry name" value="zf-HC5HC2H"/>
    <property type="match status" value="1"/>
</dbReference>
<evidence type="ECO:0000313" key="21">
    <source>
        <dbReference type="EMBL" id="GIY28262.1"/>
    </source>
</evidence>
<evidence type="ECO:0000256" key="1">
    <source>
        <dbReference type="ARBA" id="ARBA00004123"/>
    </source>
</evidence>
<dbReference type="InterPro" id="IPR001965">
    <property type="entry name" value="Znf_PHD"/>
</dbReference>
<dbReference type="PROSITE" id="PS51805">
    <property type="entry name" value="EPHD"/>
    <property type="match status" value="2"/>
</dbReference>
<evidence type="ECO:0000256" key="15">
    <source>
        <dbReference type="SAM" id="Coils"/>
    </source>
</evidence>
<feature type="compositionally biased region" description="Basic residues" evidence="16">
    <location>
        <begin position="3094"/>
        <end position="3104"/>
    </location>
</feature>
<feature type="compositionally biased region" description="Low complexity" evidence="16">
    <location>
        <begin position="2585"/>
        <end position="2610"/>
    </location>
</feature>
<keyword evidence="8 14" id="KW-0863">Zinc-finger</keyword>
<dbReference type="InterPro" id="IPR019787">
    <property type="entry name" value="Znf_PHD-finger"/>
</dbReference>
<feature type="compositionally biased region" description="Polar residues" evidence="16">
    <location>
        <begin position="1864"/>
        <end position="1891"/>
    </location>
</feature>
<feature type="domain" description="SET" evidence="18">
    <location>
        <begin position="4008"/>
        <end position="4124"/>
    </location>
</feature>
<evidence type="ECO:0000256" key="11">
    <source>
        <dbReference type="ARBA" id="ARBA00023015"/>
    </source>
</evidence>
<dbReference type="InterPro" id="IPR011011">
    <property type="entry name" value="Znf_FYVE_PHD"/>
</dbReference>